<proteinExistence type="predicted"/>
<name>A0A8J7G5T3_9BACL</name>
<sequence length="249" mass="28494">MTQDAKQFWNERAEGFFANQKIGAEPIPNAVAEYMNERGWMNRAHVLDVGSGSGRYTLLFARHADRVTALDVSDKMLQFLQEEAKQYRLSNVETLESEWPAKLTKQYDVLFAAMCPAVGSEESIRAMDEAATNVVAIARYDYTADQFIETLSKEEQAEALANDPHNDRAIIDEMEAHAKNLGRTPQRERFTSEEKETMSKEAAKARYNKYRERLPEIAQKLDEAIEKEAVDGQVELIRKFSLTLLYWTV</sequence>
<accession>A0A8J7G5T3</accession>
<gene>
    <name evidence="3" type="ORF">IRY55_05755</name>
</gene>
<dbReference type="AlphaFoldDB" id="A0A8J7G5T3"/>
<dbReference type="SUPFAM" id="SSF53335">
    <property type="entry name" value="S-adenosyl-L-methionine-dependent methyltransferases"/>
    <property type="match status" value="1"/>
</dbReference>
<keyword evidence="3" id="KW-0489">Methyltransferase</keyword>
<evidence type="ECO:0000256" key="1">
    <source>
        <dbReference type="SAM" id="Coils"/>
    </source>
</evidence>
<protein>
    <submittedName>
        <fullName evidence="3">Class I SAM-dependent methyltransferase</fullName>
    </submittedName>
</protein>
<dbReference type="GO" id="GO:0008168">
    <property type="term" value="F:methyltransferase activity"/>
    <property type="evidence" value="ECO:0007669"/>
    <property type="project" value="UniProtKB-KW"/>
</dbReference>
<feature type="domain" description="Methyltransferase" evidence="2">
    <location>
        <begin position="46"/>
        <end position="131"/>
    </location>
</feature>
<dbReference type="RefSeq" id="WP_194562280.1">
    <property type="nucleotide sequence ID" value="NZ_JADKPV010000001.1"/>
</dbReference>
<dbReference type="Gene3D" id="3.40.50.150">
    <property type="entry name" value="Vaccinia Virus protein VP39"/>
    <property type="match status" value="1"/>
</dbReference>
<evidence type="ECO:0000259" key="2">
    <source>
        <dbReference type="Pfam" id="PF13649"/>
    </source>
</evidence>
<comment type="caution">
    <text evidence="3">The sequence shown here is derived from an EMBL/GenBank/DDBJ whole genome shotgun (WGS) entry which is preliminary data.</text>
</comment>
<dbReference type="Pfam" id="PF13649">
    <property type="entry name" value="Methyltransf_25"/>
    <property type="match status" value="1"/>
</dbReference>
<dbReference type="GO" id="GO:0032259">
    <property type="term" value="P:methylation"/>
    <property type="evidence" value="ECO:0007669"/>
    <property type="project" value="UniProtKB-KW"/>
</dbReference>
<organism evidence="3 4">
    <name type="scientific">Savagea serpentis</name>
    <dbReference type="NCBI Taxonomy" id="2785297"/>
    <lineage>
        <taxon>Bacteria</taxon>
        <taxon>Bacillati</taxon>
        <taxon>Bacillota</taxon>
        <taxon>Bacilli</taxon>
        <taxon>Bacillales</taxon>
        <taxon>Caryophanaceae</taxon>
        <taxon>Savagea</taxon>
    </lineage>
</organism>
<evidence type="ECO:0000313" key="4">
    <source>
        <dbReference type="Proteomes" id="UP000622653"/>
    </source>
</evidence>
<dbReference type="Proteomes" id="UP000622653">
    <property type="component" value="Unassembled WGS sequence"/>
</dbReference>
<feature type="coiled-coil region" evidence="1">
    <location>
        <begin position="200"/>
        <end position="227"/>
    </location>
</feature>
<keyword evidence="1" id="KW-0175">Coiled coil</keyword>
<dbReference type="CDD" id="cd02440">
    <property type="entry name" value="AdoMet_MTases"/>
    <property type="match status" value="1"/>
</dbReference>
<dbReference type="InterPro" id="IPR041698">
    <property type="entry name" value="Methyltransf_25"/>
</dbReference>
<dbReference type="EMBL" id="JADKPV010000001">
    <property type="protein sequence ID" value="MBF4500866.1"/>
    <property type="molecule type" value="Genomic_DNA"/>
</dbReference>
<keyword evidence="4" id="KW-1185">Reference proteome</keyword>
<evidence type="ECO:0000313" key="3">
    <source>
        <dbReference type="EMBL" id="MBF4500866.1"/>
    </source>
</evidence>
<dbReference type="InterPro" id="IPR029063">
    <property type="entry name" value="SAM-dependent_MTases_sf"/>
</dbReference>
<keyword evidence="3" id="KW-0808">Transferase</keyword>
<reference evidence="3" key="1">
    <citation type="submission" date="2020-11" db="EMBL/GenBank/DDBJ databases">
        <title>Multidrug resistant novel bacterium Savagea serpentis sp. nov., isolated from the scats of a vine snake (Ahaetulla nasuta).</title>
        <authorList>
            <person name="Venkata Ramana V."/>
            <person name="Vikas Patil S."/>
            <person name="Yogita Lugani V."/>
        </authorList>
    </citation>
    <scope>NUCLEOTIDE SEQUENCE</scope>
    <source>
        <strain evidence="3">SN6</strain>
    </source>
</reference>